<evidence type="ECO:0000256" key="1">
    <source>
        <dbReference type="ARBA" id="ARBA00004123"/>
    </source>
</evidence>
<dbReference type="InterPro" id="IPR000722">
    <property type="entry name" value="RNA_pol_asu"/>
</dbReference>
<dbReference type="Gene3D" id="1.10.150.390">
    <property type="match status" value="1"/>
</dbReference>
<dbReference type="FunFam" id="2.40.40.20:FF:000019">
    <property type="entry name" value="DNA-directed RNA polymerase II subunit RPB1"/>
    <property type="match status" value="1"/>
</dbReference>
<dbReference type="EMBL" id="AJWK01027987">
    <property type="status" value="NOT_ANNOTATED_CDS"/>
    <property type="molecule type" value="Genomic_DNA"/>
</dbReference>
<evidence type="ECO:0000259" key="15">
    <source>
        <dbReference type="SMART" id="SM00663"/>
    </source>
</evidence>
<reference evidence="16" key="2">
    <citation type="journal article" date="2020" name="BMC">
        <title>Leishmania infection induces a limited differential gene expression in the sand fly midgut.</title>
        <authorList>
            <person name="Coutinho-Abreu I.V."/>
            <person name="Serafim T.D."/>
            <person name="Meneses C."/>
            <person name="Kamhawi S."/>
            <person name="Oliveira F."/>
            <person name="Valenzuela J.G."/>
        </authorList>
    </citation>
    <scope>NUCLEOTIDE SEQUENCE</scope>
    <source>
        <strain evidence="16">Jacobina</strain>
        <tissue evidence="16">Midgut</tissue>
    </source>
</reference>
<dbReference type="VEuPathDB" id="VectorBase:LLONM1_005516"/>
<evidence type="ECO:0000313" key="17">
    <source>
        <dbReference type="EnsemblMetazoa" id="LLOJ008290-PA"/>
    </source>
</evidence>
<keyword evidence="11" id="KW-0539">Nucleus</keyword>
<dbReference type="GO" id="GO:0000428">
    <property type="term" value="C:DNA-directed RNA polymerase complex"/>
    <property type="evidence" value="ECO:0007669"/>
    <property type="project" value="UniProtKB-KW"/>
</dbReference>
<evidence type="ECO:0000256" key="12">
    <source>
        <dbReference type="ARBA" id="ARBA00048552"/>
    </source>
</evidence>
<comment type="subunit">
    <text evidence="3">Component of the RNA polymerase III (Pol III) complex consisting of 17 subunits.</text>
</comment>
<evidence type="ECO:0000256" key="9">
    <source>
        <dbReference type="ARBA" id="ARBA00022842"/>
    </source>
</evidence>
<dbReference type="Pfam" id="PF04997">
    <property type="entry name" value="RNA_pol_Rpb1_1"/>
    <property type="match status" value="1"/>
</dbReference>
<dbReference type="Pfam" id="PF00623">
    <property type="entry name" value="RNA_pol_Rpb1_2"/>
    <property type="match status" value="1"/>
</dbReference>
<dbReference type="GO" id="GO:0006351">
    <property type="term" value="P:DNA-templated transcription"/>
    <property type="evidence" value="ECO:0007669"/>
    <property type="project" value="InterPro"/>
</dbReference>
<keyword evidence="5 14" id="KW-0808">Transferase</keyword>
<evidence type="ECO:0000313" key="16">
    <source>
        <dbReference type="EMBL" id="MBC1176642.1"/>
    </source>
</evidence>
<dbReference type="GO" id="GO:0005654">
    <property type="term" value="C:nucleoplasm"/>
    <property type="evidence" value="ECO:0007669"/>
    <property type="project" value="UniProtKB-ARBA"/>
</dbReference>
<dbReference type="EMBL" id="GITU01007939">
    <property type="protein sequence ID" value="MBC1176642.1"/>
    <property type="molecule type" value="Transcribed_RNA"/>
</dbReference>
<comment type="function">
    <text evidence="13">DNA-dependent RNA polymerase catalyzes the transcription of DNA into RNA using the four ribonucleoside triphosphates as substrates. Largest and catalytic core component of RNA polymerase III which synthesizes small RNAs, such as 5S rRNA and tRNAs. Forms the polymerase active center together with the second largest subunit. A single-stranded DNA template strand of the promoter is positioned within the central active site cleft of Pol III. A bridging helix emanates from RPC1 and crosses the cleft near the catalytic site and is thought to promote translocation of Pol III by acting as a ratchet that moves the RNA-DNA hybrid through the active site by switching from straight to bent conformations at each step of nucleotide addition.</text>
</comment>
<evidence type="ECO:0000256" key="2">
    <source>
        <dbReference type="ARBA" id="ARBA00006460"/>
    </source>
</evidence>
<dbReference type="InterPro" id="IPR038120">
    <property type="entry name" value="Rpb1_funnel_sf"/>
</dbReference>
<keyword evidence="7" id="KW-0479">Metal-binding</keyword>
<dbReference type="EMBL" id="AJWK01027986">
    <property type="status" value="NOT_ANNOTATED_CDS"/>
    <property type="molecule type" value="Genomic_DNA"/>
</dbReference>
<dbReference type="Gene3D" id="6.20.50.80">
    <property type="match status" value="1"/>
</dbReference>
<evidence type="ECO:0000256" key="7">
    <source>
        <dbReference type="ARBA" id="ARBA00022723"/>
    </source>
</evidence>
<keyword evidence="6 14" id="KW-0548">Nucleotidyltransferase</keyword>
<dbReference type="FunFam" id="1.10.150.390:FF:000004">
    <property type="entry name" value="DNA-directed RNA polymerase subunit"/>
    <property type="match status" value="1"/>
</dbReference>
<evidence type="ECO:0000256" key="8">
    <source>
        <dbReference type="ARBA" id="ARBA00022833"/>
    </source>
</evidence>
<dbReference type="InterPro" id="IPR006592">
    <property type="entry name" value="RNA_pol_N"/>
</dbReference>
<dbReference type="Pfam" id="PF04998">
    <property type="entry name" value="RNA_pol_Rpb1_5"/>
    <property type="match status" value="1"/>
</dbReference>
<dbReference type="GO" id="GO:0003677">
    <property type="term" value="F:DNA binding"/>
    <property type="evidence" value="ECO:0007669"/>
    <property type="project" value="InterPro"/>
</dbReference>
<keyword evidence="9" id="KW-0460">Magnesium</keyword>
<evidence type="ECO:0000256" key="4">
    <source>
        <dbReference type="ARBA" id="ARBA00022478"/>
    </source>
</evidence>
<accession>A0A1B0CTU0</accession>
<evidence type="ECO:0000256" key="14">
    <source>
        <dbReference type="RuleBase" id="RU004279"/>
    </source>
</evidence>
<dbReference type="GO" id="GO:0003899">
    <property type="term" value="F:DNA-directed RNA polymerase activity"/>
    <property type="evidence" value="ECO:0007669"/>
    <property type="project" value="UniProtKB-EC"/>
</dbReference>
<comment type="similarity">
    <text evidence="2 14">Belongs to the RNA polymerase beta' chain family.</text>
</comment>
<dbReference type="FunFam" id="4.10.860.120:FF:000004">
    <property type="entry name" value="DNA-directed RNA polymerase subunit"/>
    <property type="match status" value="1"/>
</dbReference>
<dbReference type="Gene3D" id="1.10.132.30">
    <property type="match status" value="2"/>
</dbReference>
<proteinExistence type="inferred from homology"/>
<reference evidence="18" key="1">
    <citation type="submission" date="2012-05" db="EMBL/GenBank/DDBJ databases">
        <title>Whole Genome Assembly of Lutzomyia longipalpis.</title>
        <authorList>
            <person name="Richards S."/>
            <person name="Qu C."/>
            <person name="Dillon R."/>
            <person name="Worley K."/>
            <person name="Scherer S."/>
            <person name="Batterton M."/>
            <person name="Taylor A."/>
            <person name="Hawes A."/>
            <person name="Hernandez B."/>
            <person name="Kovar C."/>
            <person name="Mandapat C."/>
            <person name="Pham C."/>
            <person name="Qu C."/>
            <person name="Jing C."/>
            <person name="Bess C."/>
            <person name="Bandaranaike D."/>
            <person name="Ngo D."/>
            <person name="Ongeri F."/>
            <person name="Arias F."/>
            <person name="Lara F."/>
            <person name="Weissenberger G."/>
            <person name="Kamau G."/>
            <person name="Han H."/>
            <person name="Shen H."/>
            <person name="Dinh H."/>
            <person name="Khalil I."/>
            <person name="Jones J."/>
            <person name="Shafer J."/>
            <person name="Jayaseelan J."/>
            <person name="Quiroz J."/>
            <person name="Blankenburg K."/>
            <person name="Nguyen L."/>
            <person name="Jackson L."/>
            <person name="Francisco L."/>
            <person name="Tang L.-Y."/>
            <person name="Pu L.-L."/>
            <person name="Perales L."/>
            <person name="Lorensuhewa L."/>
            <person name="Munidasa M."/>
            <person name="Coyle M."/>
            <person name="Taylor M."/>
            <person name="Puazo M."/>
            <person name="Firestine M."/>
            <person name="Scheel M."/>
            <person name="Javaid M."/>
            <person name="Wang M."/>
            <person name="Li M."/>
            <person name="Tabassum N."/>
            <person name="Saada N."/>
            <person name="Osuji N."/>
            <person name="Aqrawi P."/>
            <person name="Fu Q."/>
            <person name="Thornton R."/>
            <person name="Raj R."/>
            <person name="Goodspeed R."/>
            <person name="Mata R."/>
            <person name="Najjar R."/>
            <person name="Gubbala S."/>
            <person name="Lee S."/>
            <person name="Denson S."/>
            <person name="Patil S."/>
            <person name="Macmil S."/>
            <person name="Qi S."/>
            <person name="Matskevitch T."/>
            <person name="Palculict T."/>
            <person name="Mathew T."/>
            <person name="Vee V."/>
            <person name="Velamala V."/>
            <person name="Korchina V."/>
            <person name="Cai W."/>
            <person name="Liu W."/>
            <person name="Dai W."/>
            <person name="Zou X."/>
            <person name="Zhu Y."/>
            <person name="Zhang Y."/>
            <person name="Wu Y.-Q."/>
            <person name="Xin Y."/>
            <person name="Nazarath L."/>
            <person name="Kovar C."/>
            <person name="Han Y."/>
            <person name="Muzny D."/>
            <person name="Gibbs R."/>
        </authorList>
    </citation>
    <scope>NUCLEOTIDE SEQUENCE [LARGE SCALE GENOMIC DNA]</scope>
    <source>
        <strain evidence="18">Jacobina</strain>
    </source>
</reference>
<evidence type="ECO:0000256" key="13">
    <source>
        <dbReference type="ARBA" id="ARBA00058108"/>
    </source>
</evidence>
<dbReference type="SMART" id="SM00663">
    <property type="entry name" value="RPOLA_N"/>
    <property type="match status" value="1"/>
</dbReference>
<dbReference type="CDD" id="cd02583">
    <property type="entry name" value="RNAP_III_RPC1_N"/>
    <property type="match status" value="1"/>
</dbReference>
<sequence length="1420" mass="158196">MPKEQFREADVIKKISKVKFGMNSADMIQQDSHIQVVSKNLYNQEQGRVPVAYGVLDRRMGISQKDATCETCNQGLNECIGHFGYLNLALPVFHVGHFRSTITILQSICKTCSRVMLKEEDKRAYRKRLLNPDLSYLAKKSIHSQILTKAKKCTKCKYCGALNGPVKKGPGLMKIVHDTFRGKKPSDPLVTNILDEMLQSTENNRDLAQYMGMSSLIHELNPLQVLDLFKNIPKSDIPLLGMTSPDASPTNLIVTRLHVPPVCIRPSVHTSTGGKVELIQEDWDFLQLHVALYFNSEVSGVPLTMIPKKQTRGIVQRLKGKQGRFRGNLSGKRVDFSARTVISPDPNLLIHQVGVPERVAKILTYPERVHPRNIDKMKQLVQNGTDKHPGANYVQQKGSAFKKYLAYGNRDKIAHDLRCGDIVERHLVDGDIVLFNRQPSLHKLSIMCHQAKVQPQRTFRFNECACTPYNADFDGDEMNLHLPQTEEARAEAWILMGNKSNLVTPKNGELLIAATQDFITGGYVLTQKEEFLTKERAMQLAACLIAGPDANMTVDLPPPAILKPRVMWTGKQIFSLIMKPNRNSRTLINLEAKGKNYTTNKDLCCKDSYVVIRNSELMCGVMDKSSMGSGTKKCIFYMTSYMIMNRGFSFGIGDVTPSRILLGEKQKLLDNGYSKCSDYISKMKNGTLQCQPGCTLEETLEAVMLRELSSIRELAAKACFNELHRTNSALMTSYMIMNRGFSFGIGDVTPSRILLGEKQKLLDNGYSKCSDYISKMKNGTLQCQPGCTLEETLEAVMLRELSSIRELAAKACFNELHRTNSALVMAQCGSKGSNINISQMIACVGQQAINGKRVPNGYEDRSLPHFEKFSKIPAARGFVQNSFFSGLTPTEFFFHTMAGREGLVDTAVKTAETGYLQRRLVKCLEDLVVHYDGTVRNAIGEVVEFTYGGDGLDPVFMEVQSKPVDLERQFMHVRALDGHRDEEPLQGDDIMPTATEILSLDKYINSRKDFKRDCIDFLDNIRMRLCGIENRYSNSGPSSEICRTTKSHLEDFLETVEKKYNRAVTEPGTAVGALAAQSIGEPGTQMTLKTFHFAGVASMNITQGVPRIVEIINASKTISTPIITAELEDNTNMEFARKVKGRIEKTTLGEISSYIEEVYKPSDCFLLIKLDTDRIRVLGLEIDAETIRFALRSSKLRLKPNNIEVLGSSLLIIRPDSSKNASLNAELQRLSGLIPNIVVGGLSNISRAVIAINDACQPATYQLCVEGSGLRDVMATYGVRGNHTKSNNIWEVFSTLGIEAARTTIMTEIASVMSGHGMSVDSRHIMLLASQMTSRGEVLGITRHGLAKMRESVFNLASFEKTADHLFDAAYYGQVDSIDGVSERIILGMPAGIGTGVFKLLHRNENYTLDEPTEPIFYLK</sequence>
<dbReference type="InterPro" id="IPR042102">
    <property type="entry name" value="RNA_pol_Rpb1_3_sf"/>
</dbReference>
<dbReference type="InterPro" id="IPR007081">
    <property type="entry name" value="RNA_pol_Rpb1_5"/>
</dbReference>
<comment type="subcellular location">
    <subcellularLocation>
        <location evidence="1">Nucleus</location>
    </subcellularLocation>
</comment>
<evidence type="ECO:0000256" key="10">
    <source>
        <dbReference type="ARBA" id="ARBA00023163"/>
    </source>
</evidence>
<dbReference type="EnsemblMetazoa" id="LLOJ008290-RA">
    <property type="protein sequence ID" value="LLOJ008290-PA"/>
    <property type="gene ID" value="LLOJ008290"/>
</dbReference>
<dbReference type="FunFam" id="1.10.274.100:FF:000025">
    <property type="entry name" value="DNA-directed RNA polymerase subunit"/>
    <property type="match status" value="1"/>
</dbReference>
<reference evidence="17" key="3">
    <citation type="submission" date="2020-05" db="UniProtKB">
        <authorList>
            <consortium name="EnsemblMetazoa"/>
        </authorList>
    </citation>
    <scope>IDENTIFICATION</scope>
    <source>
        <strain evidence="17">Jacobina</strain>
    </source>
</reference>
<dbReference type="CDD" id="cd02736">
    <property type="entry name" value="RNAP_III_Rpc1_C"/>
    <property type="match status" value="1"/>
</dbReference>
<evidence type="ECO:0000256" key="5">
    <source>
        <dbReference type="ARBA" id="ARBA00022679"/>
    </source>
</evidence>
<organism evidence="17 18">
    <name type="scientific">Lutzomyia longipalpis</name>
    <name type="common">Sand fly</name>
    <dbReference type="NCBI Taxonomy" id="7200"/>
    <lineage>
        <taxon>Eukaryota</taxon>
        <taxon>Metazoa</taxon>
        <taxon>Ecdysozoa</taxon>
        <taxon>Arthropoda</taxon>
        <taxon>Hexapoda</taxon>
        <taxon>Insecta</taxon>
        <taxon>Pterygota</taxon>
        <taxon>Neoptera</taxon>
        <taxon>Endopterygota</taxon>
        <taxon>Diptera</taxon>
        <taxon>Nematocera</taxon>
        <taxon>Psychodoidea</taxon>
        <taxon>Psychodidae</taxon>
        <taxon>Lutzomyia</taxon>
        <taxon>Lutzomyia</taxon>
    </lineage>
</organism>
<dbReference type="InterPro" id="IPR044893">
    <property type="entry name" value="RNA_pol_Rpb1_clamp_domain"/>
</dbReference>
<protein>
    <recommendedName>
        <fullName evidence="14">DNA-directed RNA polymerase subunit</fullName>
        <ecNumber evidence="14">2.7.7.6</ecNumber>
    </recommendedName>
</protein>
<keyword evidence="8" id="KW-0862">Zinc</keyword>
<keyword evidence="10 14" id="KW-0804">Transcription</keyword>
<dbReference type="InterPro" id="IPR007066">
    <property type="entry name" value="RNA_pol_Rpb1_3"/>
</dbReference>
<dbReference type="InterPro" id="IPR007083">
    <property type="entry name" value="RNA_pol_Rpb1_4"/>
</dbReference>
<evidence type="ECO:0000313" key="18">
    <source>
        <dbReference type="Proteomes" id="UP000092461"/>
    </source>
</evidence>
<dbReference type="InterPro" id="IPR007080">
    <property type="entry name" value="RNA_pol_Rpb1_1"/>
</dbReference>
<dbReference type="SUPFAM" id="SSF64484">
    <property type="entry name" value="beta and beta-prime subunits of DNA dependent RNA-polymerase"/>
    <property type="match status" value="2"/>
</dbReference>
<dbReference type="Gene3D" id="4.10.860.120">
    <property type="entry name" value="RNA polymerase II, clamp domain"/>
    <property type="match status" value="1"/>
</dbReference>
<dbReference type="Gene3D" id="1.10.274.100">
    <property type="entry name" value="RNA polymerase Rpb1, domain 3"/>
    <property type="match status" value="1"/>
</dbReference>
<dbReference type="Proteomes" id="UP000092461">
    <property type="component" value="Unassembled WGS sequence"/>
</dbReference>
<feature type="domain" description="RNA polymerase N-terminal" evidence="15">
    <location>
        <begin position="250"/>
        <end position="526"/>
    </location>
</feature>
<dbReference type="Gene3D" id="2.40.40.20">
    <property type="match status" value="1"/>
</dbReference>
<keyword evidence="4 14" id="KW-0240">DNA-directed RNA polymerase</keyword>
<keyword evidence="18" id="KW-1185">Reference proteome</keyword>
<dbReference type="GO" id="GO:0046872">
    <property type="term" value="F:metal ion binding"/>
    <property type="evidence" value="ECO:0007669"/>
    <property type="project" value="UniProtKB-KW"/>
</dbReference>
<comment type="catalytic activity">
    <reaction evidence="12 14">
        <text>RNA(n) + a ribonucleoside 5'-triphosphate = RNA(n+1) + diphosphate</text>
        <dbReference type="Rhea" id="RHEA:21248"/>
        <dbReference type="Rhea" id="RHEA-COMP:14527"/>
        <dbReference type="Rhea" id="RHEA-COMP:17342"/>
        <dbReference type="ChEBI" id="CHEBI:33019"/>
        <dbReference type="ChEBI" id="CHEBI:61557"/>
        <dbReference type="ChEBI" id="CHEBI:140395"/>
        <dbReference type="EC" id="2.7.7.6"/>
    </reaction>
</comment>
<dbReference type="InterPro" id="IPR035698">
    <property type="entry name" value="RNAP_III_Rpc1_C"/>
</dbReference>
<evidence type="ECO:0000256" key="3">
    <source>
        <dbReference type="ARBA" id="ARBA00011206"/>
    </source>
</evidence>
<dbReference type="EC" id="2.7.7.6" evidence="14"/>
<dbReference type="FunFam" id="3.30.1490.180:FF:000002">
    <property type="entry name" value="DNA-directed RNA polymerase subunit"/>
    <property type="match status" value="1"/>
</dbReference>
<dbReference type="PANTHER" id="PTHR48446:SF1">
    <property type="entry name" value="DNA-DIRECTED RNA POLYMERASE SUBUNIT BETA' N-TERMINAL SECTION"/>
    <property type="match status" value="1"/>
</dbReference>
<dbReference type="VEuPathDB" id="VectorBase:LLOJ008290"/>
<dbReference type="Gene3D" id="6.10.250.2940">
    <property type="match status" value="1"/>
</dbReference>
<dbReference type="Pfam" id="PF05000">
    <property type="entry name" value="RNA_pol_Rpb1_4"/>
    <property type="match status" value="1"/>
</dbReference>
<dbReference type="Pfam" id="PF04983">
    <property type="entry name" value="RNA_pol_Rpb1_3"/>
    <property type="match status" value="1"/>
</dbReference>
<dbReference type="InterPro" id="IPR015700">
    <property type="entry name" value="RPC1"/>
</dbReference>
<dbReference type="PANTHER" id="PTHR48446">
    <property type="entry name" value="DNA-DIRECTED RNA POLYMERASE SUBUNIT BETA' N-TERMINAL SECTION"/>
    <property type="match status" value="1"/>
</dbReference>
<evidence type="ECO:0000256" key="11">
    <source>
        <dbReference type="ARBA" id="ARBA00023242"/>
    </source>
</evidence>
<dbReference type="FunFam" id="1.10.132.30:FF:000001">
    <property type="entry name" value="DNA-directed RNA polymerase subunit"/>
    <property type="match status" value="1"/>
</dbReference>
<dbReference type="InterPro" id="IPR035697">
    <property type="entry name" value="RNAP_III_RPC1_N"/>
</dbReference>
<name>A0A1B0CTU0_LUTLO</name>
<dbReference type="Gene3D" id="3.30.1490.180">
    <property type="entry name" value="RNA polymerase ii"/>
    <property type="match status" value="1"/>
</dbReference>
<evidence type="ECO:0000256" key="6">
    <source>
        <dbReference type="ARBA" id="ARBA00022695"/>
    </source>
</evidence>